<dbReference type="PANTHER" id="PTHR43512">
    <property type="entry name" value="TRANSLATION FACTOR GUF1-RELATED"/>
    <property type="match status" value="1"/>
</dbReference>
<evidence type="ECO:0000256" key="10">
    <source>
        <dbReference type="ARBA" id="ARBA00061052"/>
    </source>
</evidence>
<dbReference type="NCBIfam" id="TIGR00231">
    <property type="entry name" value="small_GTP"/>
    <property type="match status" value="1"/>
</dbReference>
<dbReference type="Pfam" id="PF06421">
    <property type="entry name" value="LepA_C"/>
    <property type="match status" value="1"/>
</dbReference>
<reference evidence="14 15" key="1">
    <citation type="journal article" date="2017" name="ISME J.">
        <title>Energy and carbon metabolisms in a deep terrestrial subsurface fluid microbial community.</title>
        <authorList>
            <person name="Momper L."/>
            <person name="Jungbluth S.P."/>
            <person name="Lee M.D."/>
            <person name="Amend J.P."/>
        </authorList>
    </citation>
    <scope>NUCLEOTIDE SEQUENCE [LARGE SCALE GENOMIC DNA]</scope>
    <source>
        <strain evidence="14">SURF_29</strain>
    </source>
</reference>
<dbReference type="InterPro" id="IPR027417">
    <property type="entry name" value="P-loop_NTPase"/>
</dbReference>
<dbReference type="Pfam" id="PF03144">
    <property type="entry name" value="GTP_EFTU_D2"/>
    <property type="match status" value="1"/>
</dbReference>
<dbReference type="Pfam" id="PF00679">
    <property type="entry name" value="EFG_C"/>
    <property type="match status" value="1"/>
</dbReference>
<dbReference type="FunFam" id="3.30.70.240:FF:000007">
    <property type="entry name" value="Translation factor GUF1, mitochondrial"/>
    <property type="match status" value="1"/>
</dbReference>
<sequence length="637" mass="70921">MNQENIRNFCIIAHIDHGKSTLADRFLEVTGTIEKRDMKKQMLDTMELEQERGITIKLQPARMIWSPTKQIRSTKHEILNKSEIQNNKPPTRKGSSDLEIRNSDLDIAGSKQYVLNLIDTPGHVDFSYEVSRSLSAVDGAILVVDASQGIEAQTLTTLTMAIDQGLEIIPVVNKIDLPHAEPDRVSKEIIDLLGISEDEIILASGKTGEGVEKILDRVVEKIPSPKGDPSSETRALIFDSFFDSYRGVITYVRIFDGKITKGDKLKMIATNTQGETLEIGYLTPDFHPKDDLSCGEIGYIVTGLKDVSEARVGDTITLNSTPAKEPLPGYKKVMPFVFTGLFTTSGEDYQILRDALAKLQLSDSSLVYEPENSASLGFGFRCGFLGLLHMEIVKERLEREFGLNLIITTPSVSYEIQKTSKDTVLIKSPADMPDRSEILETREPWLKLEVVTPKEYVGKIMELTQGKRGVMQNISYLEENTALITFEAPLSGIVTDYYDDLKSVSSGYASLSYEMIGFRPSDLVKMDILISGEPADTLSMIVHRDEAYAQGQKIVTKLKDLIPKQAFKITLQAAIGGKIIAREDISPYRKDVTAKLYGGDVTRKRKLLEKQKKGKKKMAQIGKVAIPSDVFVKLLKK</sequence>
<dbReference type="GO" id="GO:0005886">
    <property type="term" value="C:plasma membrane"/>
    <property type="evidence" value="ECO:0007669"/>
    <property type="project" value="UniProtKB-SubCell"/>
</dbReference>
<dbReference type="Pfam" id="PF00009">
    <property type="entry name" value="GTP_EFTU"/>
    <property type="match status" value="1"/>
</dbReference>
<feature type="binding site" evidence="12">
    <location>
        <begin position="16"/>
        <end position="21"/>
    </location>
    <ligand>
        <name>GTP</name>
        <dbReference type="ChEBI" id="CHEBI:37565"/>
    </ligand>
</feature>
<keyword evidence="4 12" id="KW-0378">Hydrolase</keyword>
<keyword evidence="7 12" id="KW-0472">Membrane</keyword>
<keyword evidence="2 12" id="KW-1003">Cell membrane</keyword>
<dbReference type="SMART" id="SM00838">
    <property type="entry name" value="EFG_C"/>
    <property type="match status" value="1"/>
</dbReference>
<evidence type="ECO:0000256" key="5">
    <source>
        <dbReference type="ARBA" id="ARBA00022917"/>
    </source>
</evidence>
<evidence type="ECO:0000256" key="2">
    <source>
        <dbReference type="ARBA" id="ARBA00022475"/>
    </source>
</evidence>
<comment type="function">
    <text evidence="9 12">Required for accurate and efficient protein synthesis under certain stress conditions. May act as a fidelity factor of the translation reaction, by catalyzing a one-codon backward translocation of tRNAs on improperly translocated ribosomes. Back-translocation proceeds from a post-translocation (POST) complex to a pre-translocation (PRE) complex, thus giving elongation factor G a second chance to translocate the tRNAs correctly. Binds to ribosomes in a GTP-dependent manner.</text>
</comment>
<dbReference type="GO" id="GO:0043022">
    <property type="term" value="F:ribosome binding"/>
    <property type="evidence" value="ECO:0007669"/>
    <property type="project" value="UniProtKB-UniRule"/>
</dbReference>
<evidence type="ECO:0000256" key="3">
    <source>
        <dbReference type="ARBA" id="ARBA00022741"/>
    </source>
</evidence>
<comment type="similarity">
    <text evidence="10">Belongs to the GTP-binding elongation factor family. LepA subfamily.</text>
</comment>
<dbReference type="InterPro" id="IPR004161">
    <property type="entry name" value="EFTu-like_2"/>
</dbReference>
<dbReference type="InterPro" id="IPR005225">
    <property type="entry name" value="Small_GTP-bd"/>
</dbReference>
<keyword evidence="5 12" id="KW-0648">Protein biosynthesis</keyword>
<dbReference type="GO" id="GO:0045727">
    <property type="term" value="P:positive regulation of translation"/>
    <property type="evidence" value="ECO:0007669"/>
    <property type="project" value="UniProtKB-UniRule"/>
</dbReference>
<proteinExistence type="inferred from homology"/>
<dbReference type="InterPro" id="IPR038363">
    <property type="entry name" value="LepA_C_sf"/>
</dbReference>
<dbReference type="PANTHER" id="PTHR43512:SF4">
    <property type="entry name" value="TRANSLATION FACTOR GUF1 HOMOLOG, CHLOROPLASTIC"/>
    <property type="match status" value="1"/>
</dbReference>
<dbReference type="InterPro" id="IPR035654">
    <property type="entry name" value="LepA_IV"/>
</dbReference>
<dbReference type="Proteomes" id="UP000285655">
    <property type="component" value="Unassembled WGS sequence"/>
</dbReference>
<dbReference type="Gene3D" id="2.40.30.10">
    <property type="entry name" value="Translation factors"/>
    <property type="match status" value="1"/>
</dbReference>
<dbReference type="CDD" id="cd03699">
    <property type="entry name" value="EF4_II"/>
    <property type="match status" value="1"/>
</dbReference>
<dbReference type="FunFam" id="3.30.70.870:FF:000004">
    <property type="entry name" value="Translation factor GUF1, mitochondrial"/>
    <property type="match status" value="1"/>
</dbReference>
<dbReference type="FunFam" id="2.40.30.10:FF:000015">
    <property type="entry name" value="Translation factor GUF1, mitochondrial"/>
    <property type="match status" value="1"/>
</dbReference>
<dbReference type="Gene3D" id="3.30.70.2570">
    <property type="entry name" value="Elongation factor 4, C-terminal domain"/>
    <property type="match status" value="1"/>
</dbReference>
<feature type="binding site" evidence="12">
    <location>
        <begin position="173"/>
        <end position="176"/>
    </location>
    <ligand>
        <name>GTP</name>
        <dbReference type="ChEBI" id="CHEBI:37565"/>
    </ligand>
</feature>
<dbReference type="EMBL" id="QZJW01000002">
    <property type="protein sequence ID" value="RJO62305.1"/>
    <property type="molecule type" value="Genomic_DNA"/>
</dbReference>
<dbReference type="CDD" id="cd03709">
    <property type="entry name" value="lepA_C"/>
    <property type="match status" value="1"/>
</dbReference>
<keyword evidence="6 12" id="KW-0342">GTP-binding</keyword>
<dbReference type="SUPFAM" id="SSF54980">
    <property type="entry name" value="EF-G C-terminal domain-like"/>
    <property type="match status" value="2"/>
</dbReference>
<dbReference type="InterPro" id="IPR006297">
    <property type="entry name" value="EF-4"/>
</dbReference>
<keyword evidence="3 12" id="KW-0547">Nucleotide-binding</keyword>
<comment type="subcellular location">
    <subcellularLocation>
        <location evidence="12">Cell membrane</location>
        <topology evidence="12">Peripheral membrane protein</topology>
        <orientation evidence="12">Cytoplasmic side</orientation>
    </subcellularLocation>
</comment>
<comment type="caution">
    <text evidence="14">The sequence shown here is derived from an EMBL/GenBank/DDBJ whole genome shotgun (WGS) entry which is preliminary data.</text>
</comment>
<organism evidence="14 15">
    <name type="scientific">candidate division WS5 bacterium</name>
    <dbReference type="NCBI Taxonomy" id="2093353"/>
    <lineage>
        <taxon>Bacteria</taxon>
        <taxon>candidate division WS5</taxon>
    </lineage>
</organism>
<evidence type="ECO:0000256" key="9">
    <source>
        <dbReference type="ARBA" id="ARBA00057626"/>
    </source>
</evidence>
<dbReference type="EC" id="3.6.5.n1" evidence="11 12"/>
<dbReference type="HAMAP" id="MF_00071">
    <property type="entry name" value="LepA"/>
    <property type="match status" value="1"/>
</dbReference>
<evidence type="ECO:0000259" key="13">
    <source>
        <dbReference type="PROSITE" id="PS51722"/>
    </source>
</evidence>
<dbReference type="CDD" id="cd16260">
    <property type="entry name" value="EF4_III"/>
    <property type="match status" value="1"/>
</dbReference>
<dbReference type="Gene3D" id="3.40.50.300">
    <property type="entry name" value="P-loop containing nucleotide triphosphate hydrolases"/>
    <property type="match status" value="1"/>
</dbReference>
<feature type="domain" description="Tr-type G" evidence="13">
    <location>
        <begin position="4"/>
        <end position="226"/>
    </location>
</feature>
<evidence type="ECO:0000256" key="1">
    <source>
        <dbReference type="ARBA" id="ARBA00005454"/>
    </source>
</evidence>
<dbReference type="GO" id="GO:0003746">
    <property type="term" value="F:translation elongation factor activity"/>
    <property type="evidence" value="ECO:0007669"/>
    <property type="project" value="UniProtKB-UniRule"/>
</dbReference>
<name>A0A419DGS5_9BACT</name>
<dbReference type="NCBIfam" id="TIGR01393">
    <property type="entry name" value="lepA"/>
    <property type="match status" value="1"/>
</dbReference>
<evidence type="ECO:0000256" key="11">
    <source>
        <dbReference type="ARBA" id="ARBA00066744"/>
    </source>
</evidence>
<dbReference type="PROSITE" id="PS51722">
    <property type="entry name" value="G_TR_2"/>
    <property type="match status" value="1"/>
</dbReference>
<evidence type="ECO:0000256" key="4">
    <source>
        <dbReference type="ARBA" id="ARBA00022801"/>
    </source>
</evidence>
<dbReference type="AlphaFoldDB" id="A0A419DGS5"/>
<accession>A0A419DGS5</accession>
<comment type="catalytic activity">
    <reaction evidence="8 12">
        <text>GTP + H2O = GDP + phosphate + H(+)</text>
        <dbReference type="Rhea" id="RHEA:19669"/>
        <dbReference type="ChEBI" id="CHEBI:15377"/>
        <dbReference type="ChEBI" id="CHEBI:15378"/>
        <dbReference type="ChEBI" id="CHEBI:37565"/>
        <dbReference type="ChEBI" id="CHEBI:43474"/>
        <dbReference type="ChEBI" id="CHEBI:58189"/>
        <dbReference type="EC" id="3.6.5.n1"/>
    </reaction>
</comment>
<dbReference type="FunFam" id="3.30.70.2570:FF:000001">
    <property type="entry name" value="Translation factor GUF1, mitochondrial"/>
    <property type="match status" value="1"/>
</dbReference>
<evidence type="ECO:0000256" key="12">
    <source>
        <dbReference type="HAMAP-Rule" id="MF_00071"/>
    </source>
</evidence>
<dbReference type="InterPro" id="IPR035647">
    <property type="entry name" value="EFG_III/V"/>
</dbReference>
<evidence type="ECO:0000256" key="7">
    <source>
        <dbReference type="ARBA" id="ARBA00023136"/>
    </source>
</evidence>
<evidence type="ECO:0000313" key="15">
    <source>
        <dbReference type="Proteomes" id="UP000285655"/>
    </source>
</evidence>
<dbReference type="CDD" id="cd01890">
    <property type="entry name" value="LepA"/>
    <property type="match status" value="1"/>
</dbReference>
<dbReference type="SUPFAM" id="SSF52540">
    <property type="entry name" value="P-loop containing nucleoside triphosphate hydrolases"/>
    <property type="match status" value="1"/>
</dbReference>
<dbReference type="Gene3D" id="3.30.70.870">
    <property type="entry name" value="Elongation Factor G (Translational Gtpase), domain 3"/>
    <property type="match status" value="1"/>
</dbReference>
<dbReference type="GO" id="GO:0005525">
    <property type="term" value="F:GTP binding"/>
    <property type="evidence" value="ECO:0007669"/>
    <property type="project" value="UniProtKB-UniRule"/>
</dbReference>
<evidence type="ECO:0000256" key="6">
    <source>
        <dbReference type="ARBA" id="ARBA00023134"/>
    </source>
</evidence>
<protein>
    <recommendedName>
        <fullName evidence="11 12">Elongation factor 4</fullName>
        <shortName evidence="12">EF-4</shortName>
        <ecNumber evidence="11 12">3.6.5.n1</ecNumber>
    </recommendedName>
    <alternativeName>
        <fullName evidence="12">Ribosomal back-translocase LepA</fullName>
    </alternativeName>
</protein>
<comment type="similarity">
    <text evidence="1 12">Belongs to the TRAFAC class translation factor GTPase superfamily. Classic translation factor GTPase family. LepA subfamily.</text>
</comment>
<dbReference type="GO" id="GO:0003924">
    <property type="term" value="F:GTPase activity"/>
    <property type="evidence" value="ECO:0007669"/>
    <property type="project" value="UniProtKB-UniRule"/>
</dbReference>
<dbReference type="InterPro" id="IPR000640">
    <property type="entry name" value="EFG_V-like"/>
</dbReference>
<dbReference type="InterPro" id="IPR013842">
    <property type="entry name" value="LepA_CTD"/>
</dbReference>
<gene>
    <name evidence="12" type="primary">lepA</name>
    <name evidence="14" type="ORF">C4544_00465</name>
</gene>
<keyword evidence="14" id="KW-0251">Elongation factor</keyword>
<dbReference type="Gene3D" id="3.30.70.240">
    <property type="match status" value="1"/>
</dbReference>
<dbReference type="PRINTS" id="PR00315">
    <property type="entry name" value="ELONGATNFCT"/>
</dbReference>
<evidence type="ECO:0000256" key="8">
    <source>
        <dbReference type="ARBA" id="ARBA00050293"/>
    </source>
</evidence>
<dbReference type="InterPro" id="IPR000795">
    <property type="entry name" value="T_Tr_GTP-bd_dom"/>
</dbReference>
<evidence type="ECO:0000313" key="14">
    <source>
        <dbReference type="EMBL" id="RJO62305.1"/>
    </source>
</evidence>